<name>A0ABV8ZT35_9NEIS</name>
<feature type="signal peptide" evidence="1">
    <location>
        <begin position="1"/>
        <end position="18"/>
    </location>
</feature>
<keyword evidence="1" id="KW-0732">Signal</keyword>
<sequence length="220" mass="24197">MLIRRGSVLLLLPALSQAAEVFDGYEAYYRSLPNRLFQSQGVELEAVSLKGEQEPRYVWRGVAAGRRHQLELKSGKITLDGLTWQAGSIQAFPGEALHAGDLGRGAVAYFAVGWACVENTPASASGTAVRHQSVYLLRLGLSKTQGWKLPSLFASCQGLSLLNGQVRFDKLEYRYQPGKAEPDGVLFNEYAIESGRFVSLAGKRSASFVEEGNVYRFLFD</sequence>
<gene>
    <name evidence="2" type="ORF">ACFO0R_09740</name>
</gene>
<evidence type="ECO:0000313" key="3">
    <source>
        <dbReference type="Proteomes" id="UP001595999"/>
    </source>
</evidence>
<dbReference type="EMBL" id="JBHSEK010000005">
    <property type="protein sequence ID" value="MFC4489901.1"/>
    <property type="molecule type" value="Genomic_DNA"/>
</dbReference>
<dbReference type="Proteomes" id="UP001595999">
    <property type="component" value="Unassembled WGS sequence"/>
</dbReference>
<evidence type="ECO:0000256" key="1">
    <source>
        <dbReference type="SAM" id="SignalP"/>
    </source>
</evidence>
<reference evidence="3" key="1">
    <citation type="journal article" date="2019" name="Int. J. Syst. Evol. Microbiol.">
        <title>The Global Catalogue of Microorganisms (GCM) 10K type strain sequencing project: providing services to taxonomists for standard genome sequencing and annotation.</title>
        <authorList>
            <consortium name="The Broad Institute Genomics Platform"/>
            <consortium name="The Broad Institute Genome Sequencing Center for Infectious Disease"/>
            <person name="Wu L."/>
            <person name="Ma J."/>
        </authorList>
    </citation>
    <scope>NUCLEOTIDE SEQUENCE [LARGE SCALE GENOMIC DNA]</scope>
    <source>
        <strain evidence="3">CGMCC 4.7608</strain>
    </source>
</reference>
<comment type="caution">
    <text evidence="2">The sequence shown here is derived from an EMBL/GenBank/DDBJ whole genome shotgun (WGS) entry which is preliminary data.</text>
</comment>
<accession>A0ABV8ZT35</accession>
<keyword evidence="3" id="KW-1185">Reference proteome</keyword>
<feature type="chain" id="PRO_5046674026" evidence="1">
    <location>
        <begin position="19"/>
        <end position="220"/>
    </location>
</feature>
<organism evidence="2 3">
    <name type="scientific">Chromobacterium aquaticum</name>
    <dbReference type="NCBI Taxonomy" id="467180"/>
    <lineage>
        <taxon>Bacteria</taxon>
        <taxon>Pseudomonadati</taxon>
        <taxon>Pseudomonadota</taxon>
        <taxon>Betaproteobacteria</taxon>
        <taxon>Neisseriales</taxon>
        <taxon>Chromobacteriaceae</taxon>
        <taxon>Chromobacterium</taxon>
    </lineage>
</organism>
<evidence type="ECO:0000313" key="2">
    <source>
        <dbReference type="EMBL" id="MFC4489901.1"/>
    </source>
</evidence>
<dbReference type="RefSeq" id="WP_231460697.1">
    <property type="nucleotide sequence ID" value="NZ_JAJOHW010000004.1"/>
</dbReference>
<protein>
    <submittedName>
        <fullName evidence="2">Uncharacterized protein</fullName>
    </submittedName>
</protein>
<proteinExistence type="predicted"/>